<feature type="domain" description="Kinesin motor" evidence="4">
    <location>
        <begin position="1"/>
        <end position="123"/>
    </location>
</feature>
<evidence type="ECO:0000259" key="4">
    <source>
        <dbReference type="PROSITE" id="PS50067"/>
    </source>
</evidence>
<dbReference type="InterPro" id="IPR036961">
    <property type="entry name" value="Kinesin_motor_dom_sf"/>
</dbReference>
<dbReference type="EMBL" id="CAJOAY010017247">
    <property type="protein sequence ID" value="CAF4309005.1"/>
    <property type="molecule type" value="Genomic_DNA"/>
</dbReference>
<dbReference type="AlphaFoldDB" id="A0A820IHV7"/>
<comment type="similarity">
    <text evidence="3">Belongs to the TRAFAC class myosin-kinesin ATPase superfamily. Kinesin family.</text>
</comment>
<evidence type="ECO:0000256" key="2">
    <source>
        <dbReference type="ARBA" id="ARBA00022840"/>
    </source>
</evidence>
<dbReference type="Gene3D" id="3.40.850.10">
    <property type="entry name" value="Kinesin motor domain"/>
    <property type="match status" value="1"/>
</dbReference>
<sequence length="123" mass="13935">MVPGSIPIEKNILPCMYVIESKPTDQIVEDSQNDAYQIGINETFIIDQTNHEDSFTTNYSTFTHTLTDDPSSDKDRVRVIIRLTGGQHSRRFGFDSVFDEASTQEEVFHYSGVKRLVDMAIDG</sequence>
<evidence type="ECO:0000256" key="3">
    <source>
        <dbReference type="PROSITE-ProRule" id="PRU00283"/>
    </source>
</evidence>
<protein>
    <recommendedName>
        <fullName evidence="4">Kinesin motor domain-containing protein</fullName>
    </recommendedName>
</protein>
<dbReference type="Proteomes" id="UP000663881">
    <property type="component" value="Unassembled WGS sequence"/>
</dbReference>
<comment type="caution">
    <text evidence="3">Lacks conserved residue(s) required for the propagation of feature annotation.</text>
</comment>
<dbReference type="GO" id="GO:0007018">
    <property type="term" value="P:microtubule-based movement"/>
    <property type="evidence" value="ECO:0007669"/>
    <property type="project" value="InterPro"/>
</dbReference>
<dbReference type="SUPFAM" id="SSF52540">
    <property type="entry name" value="P-loop containing nucleoside triphosphate hydrolases"/>
    <property type="match status" value="1"/>
</dbReference>
<proteinExistence type="inferred from homology"/>
<name>A0A820IHV7_9BILA</name>
<reference evidence="5" key="1">
    <citation type="submission" date="2021-02" db="EMBL/GenBank/DDBJ databases">
        <authorList>
            <person name="Nowell W R."/>
        </authorList>
    </citation>
    <scope>NUCLEOTIDE SEQUENCE</scope>
</reference>
<evidence type="ECO:0000313" key="5">
    <source>
        <dbReference type="EMBL" id="CAF4309005.1"/>
    </source>
</evidence>
<organism evidence="5 6">
    <name type="scientific">Adineta steineri</name>
    <dbReference type="NCBI Taxonomy" id="433720"/>
    <lineage>
        <taxon>Eukaryota</taxon>
        <taxon>Metazoa</taxon>
        <taxon>Spiralia</taxon>
        <taxon>Gnathifera</taxon>
        <taxon>Rotifera</taxon>
        <taxon>Eurotatoria</taxon>
        <taxon>Bdelloidea</taxon>
        <taxon>Adinetida</taxon>
        <taxon>Adinetidae</taxon>
        <taxon>Adineta</taxon>
    </lineage>
</organism>
<evidence type="ECO:0000256" key="1">
    <source>
        <dbReference type="ARBA" id="ARBA00022741"/>
    </source>
</evidence>
<dbReference type="InterPro" id="IPR001752">
    <property type="entry name" value="Kinesin_motor_dom"/>
</dbReference>
<dbReference type="PROSITE" id="PS50067">
    <property type="entry name" value="KINESIN_MOTOR_2"/>
    <property type="match status" value="1"/>
</dbReference>
<comment type="caution">
    <text evidence="5">The sequence shown here is derived from an EMBL/GenBank/DDBJ whole genome shotgun (WGS) entry which is preliminary data.</text>
</comment>
<dbReference type="InterPro" id="IPR027417">
    <property type="entry name" value="P-loop_NTPase"/>
</dbReference>
<dbReference type="GO" id="GO:0005524">
    <property type="term" value="F:ATP binding"/>
    <property type="evidence" value="ECO:0007669"/>
    <property type="project" value="UniProtKB-KW"/>
</dbReference>
<dbReference type="GO" id="GO:0008017">
    <property type="term" value="F:microtubule binding"/>
    <property type="evidence" value="ECO:0007669"/>
    <property type="project" value="InterPro"/>
</dbReference>
<gene>
    <name evidence="5" type="ORF">OKA104_LOCUS46618</name>
</gene>
<keyword evidence="1" id="KW-0547">Nucleotide-binding</keyword>
<dbReference type="GO" id="GO:0003777">
    <property type="term" value="F:microtubule motor activity"/>
    <property type="evidence" value="ECO:0007669"/>
    <property type="project" value="InterPro"/>
</dbReference>
<keyword evidence="2" id="KW-0067">ATP-binding</keyword>
<evidence type="ECO:0000313" key="6">
    <source>
        <dbReference type="Proteomes" id="UP000663881"/>
    </source>
</evidence>
<accession>A0A820IHV7</accession>